<name>A0ABR2GRW2_9EUKA</name>
<evidence type="ECO:0000313" key="1">
    <source>
        <dbReference type="EMBL" id="KAK8836683.1"/>
    </source>
</evidence>
<dbReference type="EMBL" id="JAPFFF010000064">
    <property type="protein sequence ID" value="KAK8836683.1"/>
    <property type="molecule type" value="Genomic_DNA"/>
</dbReference>
<dbReference type="Proteomes" id="UP001470230">
    <property type="component" value="Unassembled WGS sequence"/>
</dbReference>
<gene>
    <name evidence="1" type="ORF">M9Y10_037620</name>
</gene>
<comment type="caution">
    <text evidence="1">The sequence shown here is derived from an EMBL/GenBank/DDBJ whole genome shotgun (WGS) entry which is preliminary data.</text>
</comment>
<accession>A0ABR2GRW2</accession>
<protein>
    <submittedName>
        <fullName evidence="1">Uncharacterized protein</fullName>
    </submittedName>
</protein>
<proteinExistence type="predicted"/>
<keyword evidence="2" id="KW-1185">Reference proteome</keyword>
<evidence type="ECO:0000313" key="2">
    <source>
        <dbReference type="Proteomes" id="UP001470230"/>
    </source>
</evidence>
<sequence length="145" mass="16675">MSISPDFFFDLTPKCISPSLTYDIIESELLPMYKKIENSQINYEISQSHSVLSSNTKKQCLLNNKIDMGQNCTYSNRFKITKINNNSKLRNPALLPQNPHKFRIKRIPRNKGNSSSFINNGLMSEISVFVDNVKEEPNDDIIILF</sequence>
<organism evidence="1 2">
    <name type="scientific">Tritrichomonas musculus</name>
    <dbReference type="NCBI Taxonomy" id="1915356"/>
    <lineage>
        <taxon>Eukaryota</taxon>
        <taxon>Metamonada</taxon>
        <taxon>Parabasalia</taxon>
        <taxon>Tritrichomonadida</taxon>
        <taxon>Tritrichomonadidae</taxon>
        <taxon>Tritrichomonas</taxon>
    </lineage>
</organism>
<reference evidence="1 2" key="1">
    <citation type="submission" date="2024-04" db="EMBL/GenBank/DDBJ databases">
        <title>Tritrichomonas musculus Genome.</title>
        <authorList>
            <person name="Alves-Ferreira E."/>
            <person name="Grigg M."/>
            <person name="Lorenzi H."/>
            <person name="Galac M."/>
        </authorList>
    </citation>
    <scope>NUCLEOTIDE SEQUENCE [LARGE SCALE GENOMIC DNA]</scope>
    <source>
        <strain evidence="1 2">EAF2021</strain>
    </source>
</reference>